<keyword evidence="1" id="KW-1133">Transmembrane helix</keyword>
<sequence length="275" mass="28532">MREVDMREALETYASDGEPAMGLTTAGILTAGRRSRRNRRLAGVAGAGLVAVLAGMGGVMVSGADDTGPAFGAAGPCPFPPGTRPPGAYAADKPLSPELAEWAATSLTCHLNEELPRLLPKARYAQVPGVQAGPLIGFSLGGEPPWGNRVDALALVRDDEGTGDLTVTVGVADPSTGAQAEDECRRTQAGKCTVRNGPDGVTVLVGTEADGTPVGEPRNWIVRVYRGHSEIYVQASNTDRRPVGSGAPARTRPEPILSEGQAVTLALSPELFLFP</sequence>
<feature type="transmembrane region" description="Helical" evidence="1">
    <location>
        <begin position="41"/>
        <end position="61"/>
    </location>
</feature>
<organism evidence="2">
    <name type="scientific">Actinoplanes campanulatus</name>
    <dbReference type="NCBI Taxonomy" id="113559"/>
    <lineage>
        <taxon>Bacteria</taxon>
        <taxon>Bacillati</taxon>
        <taxon>Actinomycetota</taxon>
        <taxon>Actinomycetes</taxon>
        <taxon>Micromonosporales</taxon>
        <taxon>Micromonosporaceae</taxon>
        <taxon>Actinoplanes</taxon>
    </lineage>
</organism>
<proteinExistence type="predicted"/>
<reference evidence="2" key="1">
    <citation type="submission" date="2021-01" db="EMBL/GenBank/DDBJ databases">
        <title>Whole genome shotgun sequence of Actinoplanes capillaceus NBRC 16408.</title>
        <authorList>
            <person name="Komaki H."/>
            <person name="Tamura T."/>
        </authorList>
    </citation>
    <scope>NUCLEOTIDE SEQUENCE [LARGE SCALE GENOMIC DNA]</scope>
    <source>
        <strain evidence="2">NBRC 16408</strain>
    </source>
</reference>
<dbReference type="EMBL" id="BOMF01000104">
    <property type="protein sequence ID" value="GID48326.1"/>
    <property type="molecule type" value="Genomic_DNA"/>
</dbReference>
<protein>
    <submittedName>
        <fullName evidence="2">Uncharacterized protein</fullName>
    </submittedName>
</protein>
<keyword evidence="1" id="KW-0812">Transmembrane</keyword>
<gene>
    <name evidence="2" type="ORF">Aca07nite_56010</name>
</gene>
<comment type="caution">
    <text evidence="2">The sequence shown here is derived from an EMBL/GenBank/DDBJ whole genome shotgun (WGS) entry which is preliminary data.</text>
</comment>
<name>A0ABQ3WQ30_9ACTN</name>
<accession>A0ABQ3WQ30</accession>
<keyword evidence="1" id="KW-0472">Membrane</keyword>
<dbReference type="RefSeq" id="WP_204298486.1">
    <property type="nucleotide sequence ID" value="NZ_BAAAGQ010000019.1"/>
</dbReference>
<evidence type="ECO:0000313" key="2">
    <source>
        <dbReference type="EMBL" id="GID48326.1"/>
    </source>
</evidence>
<evidence type="ECO:0000256" key="1">
    <source>
        <dbReference type="SAM" id="Phobius"/>
    </source>
</evidence>